<evidence type="ECO:0000313" key="1">
    <source>
        <dbReference type="EMBL" id="JAP39814.1"/>
    </source>
</evidence>
<proteinExistence type="predicted"/>
<reference evidence="1" key="1">
    <citation type="submission" date="2016-01" db="EMBL/GenBank/DDBJ databases">
        <title>Reference transcriptome for the parasite Schistocephalus solidus: insights into the molecular evolution of parasitism.</title>
        <authorList>
            <person name="Hebert F.O."/>
            <person name="Grambauer S."/>
            <person name="Barber I."/>
            <person name="Landry C.R."/>
            <person name="Aubin-Horth N."/>
        </authorList>
    </citation>
    <scope>NUCLEOTIDE SEQUENCE</scope>
</reference>
<protein>
    <submittedName>
        <fullName evidence="1">Uncharacterized protein</fullName>
    </submittedName>
</protein>
<name>A0A0X3NIM6_SCHSO</name>
<dbReference type="AlphaFoldDB" id="A0A0X3NIM6"/>
<organism evidence="1">
    <name type="scientific">Schistocephalus solidus</name>
    <name type="common">Tapeworm</name>
    <dbReference type="NCBI Taxonomy" id="70667"/>
    <lineage>
        <taxon>Eukaryota</taxon>
        <taxon>Metazoa</taxon>
        <taxon>Spiralia</taxon>
        <taxon>Lophotrochozoa</taxon>
        <taxon>Platyhelminthes</taxon>
        <taxon>Cestoda</taxon>
        <taxon>Eucestoda</taxon>
        <taxon>Diphyllobothriidea</taxon>
        <taxon>Diphyllobothriidae</taxon>
        <taxon>Schistocephalus</taxon>
    </lineage>
</organism>
<sequence>MVTKQNPCAPLAHRKGLLVDFFQNITKFSRHFSRTLAIFYGEGARCWFPVPVTCALIRLLASCLGRESGGDSEQVYSPYKRIHMQGAVLRQHAAGVQGGPCQHRWSNCRIICYKSSNDSVHIMSCLKVHAC</sequence>
<dbReference type="EMBL" id="GEEE01023411">
    <property type="protein sequence ID" value="JAP39814.1"/>
    <property type="molecule type" value="Transcribed_RNA"/>
</dbReference>
<accession>A0A0X3NIM6</accession>
<gene>
    <name evidence="1" type="ORF">TR117333</name>
</gene>